<dbReference type="Gene3D" id="1.10.260.40">
    <property type="entry name" value="lambda repressor-like DNA-binding domains"/>
    <property type="match status" value="1"/>
</dbReference>
<dbReference type="InterPro" id="IPR017507">
    <property type="entry name" value="Tscrpt_reg_HipB-like"/>
</dbReference>
<reference evidence="2" key="1">
    <citation type="submission" date="2021-08" db="EMBL/GenBank/DDBJ databases">
        <title>Flavobacterium sp. strain CC-SYL302.</title>
        <authorList>
            <person name="Lin S.-Y."/>
            <person name="Lee T.-H."/>
            <person name="Young C.-C."/>
        </authorList>
    </citation>
    <scope>NUCLEOTIDE SEQUENCE</scope>
    <source>
        <strain evidence="2">CC-SYL302</strain>
    </source>
</reference>
<dbReference type="SUPFAM" id="SSF47413">
    <property type="entry name" value="lambda repressor-like DNA-binding domains"/>
    <property type="match status" value="1"/>
</dbReference>
<accession>A0ABY6M2F7</accession>
<organism evidence="2 3">
    <name type="scientific">Flavobacterium agricola</name>
    <dbReference type="NCBI Taxonomy" id="2870839"/>
    <lineage>
        <taxon>Bacteria</taxon>
        <taxon>Pseudomonadati</taxon>
        <taxon>Bacteroidota</taxon>
        <taxon>Flavobacteriia</taxon>
        <taxon>Flavobacteriales</taxon>
        <taxon>Flavobacteriaceae</taxon>
        <taxon>Flavobacterium</taxon>
    </lineage>
</organism>
<dbReference type="EMBL" id="CP081495">
    <property type="protein sequence ID" value="UYW02447.1"/>
    <property type="molecule type" value="Genomic_DNA"/>
</dbReference>
<sequence>MDSIRLFVKQKRKELKLTQEELALNAGVGLRFVRELEQGKTTLRLDKVNDVLSLFGKEVGVINKIENNGTSS</sequence>
<dbReference type="RefSeq" id="WP_264435002.1">
    <property type="nucleotide sequence ID" value="NZ_CP081495.1"/>
</dbReference>
<proteinExistence type="predicted"/>
<dbReference type="CDD" id="cd00093">
    <property type="entry name" value="HTH_XRE"/>
    <property type="match status" value="1"/>
</dbReference>
<evidence type="ECO:0000313" key="3">
    <source>
        <dbReference type="Proteomes" id="UP001163328"/>
    </source>
</evidence>
<keyword evidence="3" id="KW-1185">Reference proteome</keyword>
<name>A0ABY6M2F7_9FLAO</name>
<dbReference type="InterPro" id="IPR010982">
    <property type="entry name" value="Lambda_DNA-bd_dom_sf"/>
</dbReference>
<dbReference type="NCBIfam" id="TIGR03070">
    <property type="entry name" value="couple_hipB"/>
    <property type="match status" value="1"/>
</dbReference>
<evidence type="ECO:0000313" key="2">
    <source>
        <dbReference type="EMBL" id="UYW02447.1"/>
    </source>
</evidence>
<protein>
    <submittedName>
        <fullName evidence="2">Helix-turn-helix transcriptional regulator</fullName>
    </submittedName>
</protein>
<dbReference type="PROSITE" id="PS50943">
    <property type="entry name" value="HTH_CROC1"/>
    <property type="match status" value="1"/>
</dbReference>
<evidence type="ECO:0000259" key="1">
    <source>
        <dbReference type="PROSITE" id="PS50943"/>
    </source>
</evidence>
<gene>
    <name evidence="2" type="ORF">K5I29_06035</name>
</gene>
<dbReference type="InterPro" id="IPR001387">
    <property type="entry name" value="Cro/C1-type_HTH"/>
</dbReference>
<feature type="domain" description="HTH cro/C1-type" evidence="1">
    <location>
        <begin position="8"/>
        <end position="62"/>
    </location>
</feature>
<dbReference type="Pfam" id="PF01381">
    <property type="entry name" value="HTH_3"/>
    <property type="match status" value="1"/>
</dbReference>
<dbReference type="Proteomes" id="UP001163328">
    <property type="component" value="Chromosome"/>
</dbReference>
<dbReference type="SMART" id="SM00530">
    <property type="entry name" value="HTH_XRE"/>
    <property type="match status" value="1"/>
</dbReference>